<dbReference type="GO" id="GO:0019413">
    <property type="term" value="P:acetate biosynthetic process"/>
    <property type="evidence" value="ECO:0007669"/>
    <property type="project" value="EnsemblFungi"/>
</dbReference>
<feature type="active site" evidence="7">
    <location>
        <position position="269"/>
    </location>
</feature>
<evidence type="ECO:0000256" key="1">
    <source>
        <dbReference type="ARBA" id="ARBA00009986"/>
    </source>
</evidence>
<protein>
    <recommendedName>
        <fullName evidence="6">Aldehyde dehydrogenase 5, mitochondrial</fullName>
    </recommendedName>
</protein>
<dbReference type="InterPro" id="IPR016161">
    <property type="entry name" value="Ald_DH/histidinol_DH"/>
</dbReference>
<feature type="domain" description="Aldehyde dehydrogenase" evidence="9">
    <location>
        <begin position="32"/>
        <end position="492"/>
    </location>
</feature>
<dbReference type="CDD" id="cd07091">
    <property type="entry name" value="ALDH_F1-2_Ald2-like"/>
    <property type="match status" value="1"/>
</dbReference>
<evidence type="ECO:0000256" key="5">
    <source>
        <dbReference type="ARBA" id="ARBA00053679"/>
    </source>
</evidence>
<dbReference type="Pfam" id="PF00171">
    <property type="entry name" value="Aldedh"/>
    <property type="match status" value="1"/>
</dbReference>
<evidence type="ECO:0000256" key="8">
    <source>
        <dbReference type="RuleBase" id="RU003345"/>
    </source>
</evidence>
<evidence type="ECO:0000259" key="9">
    <source>
        <dbReference type="Pfam" id="PF00171"/>
    </source>
</evidence>
<dbReference type="Proteomes" id="UP000000314">
    <property type="component" value="Chromosome 4"/>
</dbReference>
<dbReference type="InterPro" id="IPR029510">
    <property type="entry name" value="Ald_DH_CS_GLU"/>
</dbReference>
<dbReference type="EMBL" id="FN392322">
    <property type="protein sequence ID" value="CAY71271.1"/>
    <property type="molecule type" value="Genomic_DNA"/>
</dbReference>
<dbReference type="HOGENOM" id="CLU_005391_0_1_1"/>
<dbReference type="InterPro" id="IPR015590">
    <property type="entry name" value="Aldehyde_DH_dom"/>
</dbReference>
<dbReference type="KEGG" id="ppa:PAS_chr4_0043"/>
<dbReference type="SMR" id="C4R6P6"/>
<dbReference type="PANTHER" id="PTHR11699">
    <property type="entry name" value="ALDEHYDE DEHYDROGENASE-RELATED"/>
    <property type="match status" value="1"/>
</dbReference>
<accession>C4R6P6</accession>
<name>C4R6P6_KOMPG</name>
<dbReference type="GeneID" id="8201134"/>
<dbReference type="InterPro" id="IPR016160">
    <property type="entry name" value="Ald_DH_CS_CYS"/>
</dbReference>
<evidence type="ECO:0000256" key="4">
    <source>
        <dbReference type="ARBA" id="ARBA00037885"/>
    </source>
</evidence>
<dbReference type="FunFam" id="3.40.605.10:FF:000011">
    <property type="entry name" value="ALD5p Mitochondrial aldehyde dehydrogenase"/>
    <property type="match status" value="1"/>
</dbReference>
<dbReference type="Gene3D" id="3.40.309.10">
    <property type="entry name" value="Aldehyde Dehydrogenase, Chain A, domain 2"/>
    <property type="match status" value="1"/>
</dbReference>
<dbReference type="InterPro" id="IPR016163">
    <property type="entry name" value="Ald_DH_C"/>
</dbReference>
<dbReference type="RefSeq" id="XP_002493450.1">
    <property type="nucleotide sequence ID" value="XM_002493405.1"/>
</dbReference>
<dbReference type="FunFam" id="3.40.309.10:FF:000001">
    <property type="entry name" value="Mitochondrial aldehyde dehydrogenase 2"/>
    <property type="match status" value="1"/>
</dbReference>
<comment type="function">
    <text evidence="5">Minor mitochondrial aldehyde dehydrogenase isoform. Plays a role in regulation or biosynthesis of electron transport chain components. Involved in the biosynthesis of acetate during anaerobic growth on glucose.</text>
</comment>
<dbReference type="PROSITE" id="PS00687">
    <property type="entry name" value="ALDEHYDE_DEHYDR_GLU"/>
    <property type="match status" value="1"/>
</dbReference>
<dbReference type="eggNOG" id="KOG2450">
    <property type="taxonomic scope" value="Eukaryota"/>
</dbReference>
<proteinExistence type="inferred from homology"/>
<gene>
    <name evidence="10" type="ordered locus">PAS_chr4_0043</name>
</gene>
<dbReference type="Gene3D" id="3.40.605.10">
    <property type="entry name" value="Aldehyde Dehydrogenase, Chain A, domain 1"/>
    <property type="match status" value="1"/>
</dbReference>
<evidence type="ECO:0000256" key="2">
    <source>
        <dbReference type="ARBA" id="ARBA00023002"/>
    </source>
</evidence>
<reference evidence="10 11" key="1">
    <citation type="journal article" date="2009" name="Nat. Biotechnol.">
        <title>Genome sequence of the recombinant protein production host Pichia pastoris.</title>
        <authorList>
            <person name="De Schutter K."/>
            <person name="Lin Y.C."/>
            <person name="Tiels P."/>
            <person name="Van Hecke A."/>
            <person name="Glinka S."/>
            <person name="Weber-Lehmann J."/>
            <person name="Rouze P."/>
            <person name="Van de Peer Y."/>
            <person name="Callewaert N."/>
        </authorList>
    </citation>
    <scope>NUCLEOTIDE SEQUENCE [LARGE SCALE GENOMIC DNA]</scope>
    <source>
        <strain evidence="11">GS115 / ATCC 20864</strain>
    </source>
</reference>
<keyword evidence="2 8" id="KW-0560">Oxidoreductase</keyword>
<comment type="pathway">
    <text evidence="4">Alcohol metabolism; ethanol degradation; acetate from ethanol: step 2/2.</text>
</comment>
<evidence type="ECO:0000313" key="11">
    <source>
        <dbReference type="Proteomes" id="UP000000314"/>
    </source>
</evidence>
<dbReference type="GO" id="GO:0005739">
    <property type="term" value="C:mitochondrion"/>
    <property type="evidence" value="ECO:0007669"/>
    <property type="project" value="EnsemblFungi"/>
</dbReference>
<dbReference type="SUPFAM" id="SSF53720">
    <property type="entry name" value="ALDH-like"/>
    <property type="match status" value="1"/>
</dbReference>
<organism evidence="10 11">
    <name type="scientific">Komagataella phaffii (strain GS115 / ATCC 20864)</name>
    <name type="common">Yeast</name>
    <name type="synonym">Pichia pastoris</name>
    <dbReference type="NCBI Taxonomy" id="644223"/>
    <lineage>
        <taxon>Eukaryota</taxon>
        <taxon>Fungi</taxon>
        <taxon>Dikarya</taxon>
        <taxon>Ascomycota</taxon>
        <taxon>Saccharomycotina</taxon>
        <taxon>Pichiomycetes</taxon>
        <taxon>Pichiales</taxon>
        <taxon>Pichiaceae</taxon>
        <taxon>Komagataella</taxon>
    </lineage>
</organism>
<dbReference type="InParanoid" id="C4R6P6"/>
<evidence type="ECO:0000256" key="3">
    <source>
        <dbReference type="ARBA" id="ARBA00023027"/>
    </source>
</evidence>
<sequence>MTFAPPLEFEIDLPNGLKYTQPLGLFINNEFVEGVEGKLLPVINPCDETKITQVWEASAADVDRAVDAAEDAFNNSVWATQDPLERGKLMNKLADLIDRDFNILAGIESIDNGKAYTSAQGDVTLAVNYIRSCAGWADKILGNVVDSGNTHLNLVKREPLGVVGQIIPWNFPLLMLAWKLGPALATGNTVVLKTAESTPLSGLYVAKLIKEAGFPPGVVNILSGFGNPAGAAIAAHPRIKKIAFTGSTATGRKIMEAAAKSNLKKVTLELGGKSPNIVFEDADIQKTIHNIILGIFFNSGEVCCAGSRVYIQDTVYEEVLEAFKKETDNVKVGGPFEEGVFQGPQTSELQLNRILSYIKHGKDEGARVITGGSRYRNRGYYIKPTIFADVTEDMKIVKEEIFGPVVTITKFSTVDEVVGYANNTNYGLAAGIHTNNLNKAIDVASRIKAGVVWINTYNDFHHMVPFGGYGESGIGRELGAEALDNYTQAKAIRIAYTPEHK</sequence>
<dbReference type="STRING" id="644223.C4R6P6"/>
<dbReference type="GO" id="GO:0004029">
    <property type="term" value="F:aldehyde dehydrogenase (NAD+) activity"/>
    <property type="evidence" value="ECO:0007669"/>
    <property type="project" value="EnsemblFungi"/>
</dbReference>
<evidence type="ECO:0000256" key="7">
    <source>
        <dbReference type="PROSITE-ProRule" id="PRU10007"/>
    </source>
</evidence>
<keyword evidence="3" id="KW-0520">NAD</keyword>
<dbReference type="OMA" id="WSNTFNK"/>
<dbReference type="InterPro" id="IPR016162">
    <property type="entry name" value="Ald_DH_N"/>
</dbReference>
<dbReference type="PROSITE" id="PS00070">
    <property type="entry name" value="ALDEHYDE_DEHYDR_CYS"/>
    <property type="match status" value="1"/>
</dbReference>
<dbReference type="OrthoDB" id="310895at2759"/>
<keyword evidence="11" id="KW-1185">Reference proteome</keyword>
<evidence type="ECO:0000313" key="10">
    <source>
        <dbReference type="EMBL" id="CAY71271.1"/>
    </source>
</evidence>
<dbReference type="AlphaFoldDB" id="C4R6P6"/>
<evidence type="ECO:0000256" key="6">
    <source>
        <dbReference type="ARBA" id="ARBA00069627"/>
    </source>
</evidence>
<dbReference type="FunFam" id="3.40.605.10:FF:000026">
    <property type="entry name" value="Aldehyde dehydrogenase, putative"/>
    <property type="match status" value="1"/>
</dbReference>
<comment type="similarity">
    <text evidence="1 8">Belongs to the aldehyde dehydrogenase family.</text>
</comment>